<feature type="binding site" evidence="11">
    <location>
        <position position="648"/>
    </location>
    <ligand>
        <name>Zn(2+)</name>
        <dbReference type="ChEBI" id="CHEBI:29105"/>
        <note>catalytic</note>
    </ligand>
</feature>
<feature type="binding site" evidence="11">
    <location>
        <position position="646"/>
    </location>
    <ligand>
        <name>Zn(2+)</name>
        <dbReference type="ChEBI" id="CHEBI:29105"/>
        <note>catalytic</note>
    </ligand>
</feature>
<dbReference type="InterPro" id="IPR006276">
    <property type="entry name" value="Cobalamin-indep_Met_synthase"/>
</dbReference>
<keyword evidence="4 11" id="KW-0489">Methyltransferase</keyword>
<sequence>MAIAHNLGFPRIGVGRELKWALESYWKGEHGPERLLAIGRELRARHWRLQQEAGLDQVPVGDFSFYDQMLDHSAMLGAVPERFGPIEGQVDLNTYFRMARGRAPTGEPAAACEMTKWFDTNYHYIVPELRADQVFRLASGKLFDEVDEARALGLTPRPVLIGPLTYLWMAKTRGGDFDRLSLLERLLPVYGEILARLKVQGVDWVQIDEPILVLDLPTDWRLAFESAYSQLTGNRPKLLLTTYFGALGDNLHRACHLPVDGLHLDLVRAPEQLERVIDWLPGTKVLSVGIIDGRNVWRADLSGILDRLQPLHARLGERLWVAPSCSLLHVPVDLEQENGLDTEIRAWMAFATQKIGEVCVIKEALEQGREAVAETLRASDAAIASRRGSARLQRPDVRGRAAVVDDAQARRQSPYAARAGIQQARFGLPPYPTTTIGSFPQTQEIRAARRDHKSGQLDDSGYAAAMREQIAIAVQAQESYGIDVLVHGEPERNDMVEYFGEQLDGFVFTRNGWVQSYGSRCVKPPVIFGDVARPAPMTVDWTCYAQSLTERPMKGMLTGPVTILQWSFVRDDQPRAETCLQIALALRDEVRDLEQAGIGIIQIDEPAFREGLPLRRADWPGYLEWAVRGFRIASCGVEDATQIHTHMCYSEFNDIIAAIADLDADVITIETARSDMELLDAFSDFAYPNEIGPGVYDIHSPNVAQIEAMIGLMRKAAERIPPARLWVNPDCGLKTRGWPEVEASLRNMVEAARLLRGTAA</sequence>
<evidence type="ECO:0000256" key="6">
    <source>
        <dbReference type="ARBA" id="ARBA00022679"/>
    </source>
</evidence>
<dbReference type="AlphaFoldDB" id="I3Y9J2"/>
<dbReference type="PANTHER" id="PTHR30519">
    <property type="entry name" value="5-METHYLTETRAHYDROPTEROYLTRIGLUTAMATE--HOMOCYSTEINE METHYLTRANSFERASE"/>
    <property type="match status" value="1"/>
</dbReference>
<evidence type="ECO:0000256" key="12">
    <source>
        <dbReference type="PIRSR" id="PIRSR000382-1"/>
    </source>
</evidence>
<comment type="cofactor">
    <cofactor evidence="11">
        <name>Zn(2+)</name>
        <dbReference type="ChEBI" id="CHEBI:29105"/>
    </cofactor>
    <text evidence="11">Binds 1 zinc ion per subunit.</text>
</comment>
<dbReference type="GO" id="GO:0032259">
    <property type="term" value="P:methylation"/>
    <property type="evidence" value="ECO:0007669"/>
    <property type="project" value="UniProtKB-KW"/>
</dbReference>
<feature type="binding site" evidence="11">
    <location>
        <position position="489"/>
    </location>
    <ligand>
        <name>L-homocysteine</name>
        <dbReference type="ChEBI" id="CHEBI:58199"/>
    </ligand>
</feature>
<feature type="binding site" evidence="11">
    <location>
        <begin position="16"/>
        <end position="19"/>
    </location>
    <ligand>
        <name>5-methyltetrahydropteroyltri-L-glutamate</name>
        <dbReference type="ChEBI" id="CHEBI:58207"/>
    </ligand>
</feature>
<evidence type="ECO:0000256" key="2">
    <source>
        <dbReference type="ARBA" id="ARBA00004681"/>
    </source>
</evidence>
<keyword evidence="7 11" id="KW-0479">Metal-binding</keyword>
<feature type="binding site" evidence="11 12">
    <location>
        <begin position="436"/>
        <end position="438"/>
    </location>
    <ligand>
        <name>L-homocysteine</name>
        <dbReference type="ChEBI" id="CHEBI:58199"/>
    </ligand>
</feature>
<evidence type="ECO:0000256" key="13">
    <source>
        <dbReference type="PIRSR" id="PIRSR000382-2"/>
    </source>
</evidence>
<evidence type="ECO:0000256" key="11">
    <source>
        <dbReference type="HAMAP-Rule" id="MF_00172"/>
    </source>
</evidence>
<dbReference type="GO" id="GO:0003871">
    <property type="term" value="F:5-methyltetrahydropteroyltriglutamate-homocysteine S-methyltransferase activity"/>
    <property type="evidence" value="ECO:0007669"/>
    <property type="project" value="UniProtKB-UniRule"/>
</dbReference>
<evidence type="ECO:0000256" key="14">
    <source>
        <dbReference type="PIRSR" id="PIRSR000382-3"/>
    </source>
</evidence>
<feature type="binding site" evidence="11">
    <location>
        <position position="116"/>
    </location>
    <ligand>
        <name>5-methyltetrahydropteroyltri-L-glutamate</name>
        <dbReference type="ChEBI" id="CHEBI:58207"/>
    </ligand>
</feature>
<dbReference type="Pfam" id="PF08267">
    <property type="entry name" value="Meth_synt_1"/>
    <property type="match status" value="1"/>
</dbReference>
<dbReference type="GO" id="GO:0008270">
    <property type="term" value="F:zinc ion binding"/>
    <property type="evidence" value="ECO:0007669"/>
    <property type="project" value="InterPro"/>
</dbReference>
<feature type="domain" description="Cobalamin-independent methionine synthase MetE N-terminal" evidence="16">
    <location>
        <begin position="4"/>
        <end position="314"/>
    </location>
</feature>
<dbReference type="NCBIfam" id="TIGR01371">
    <property type="entry name" value="met_syn_B12ind"/>
    <property type="match status" value="1"/>
</dbReference>
<feature type="binding site" evidence="11 12">
    <location>
        <position position="489"/>
    </location>
    <ligand>
        <name>L-methionine</name>
        <dbReference type="ChEBI" id="CHEBI:57844"/>
    </ligand>
</feature>
<feature type="binding site" evidence="12">
    <location>
        <position position="19"/>
    </location>
    <ligand>
        <name>5-methyltetrahydropteroyltri-L-glutamate</name>
        <dbReference type="ChEBI" id="CHEBI:58207"/>
    </ligand>
</feature>
<feature type="binding site" evidence="13">
    <location>
        <position position="646"/>
    </location>
    <ligand>
        <name>Zn(2+)</name>
        <dbReference type="ChEBI" id="CHEBI:29105"/>
        <label>1</label>
        <note>catalytic</note>
    </ligand>
</feature>
<name>I3Y9J2_THIV6</name>
<feature type="binding site" evidence="11 12">
    <location>
        <begin position="436"/>
        <end position="438"/>
    </location>
    <ligand>
        <name>L-methionine</name>
        <dbReference type="ChEBI" id="CHEBI:57844"/>
    </ligand>
</feature>
<dbReference type="HAMAP" id="MF_00172">
    <property type="entry name" value="Meth_synth"/>
    <property type="match status" value="1"/>
</dbReference>
<evidence type="ECO:0000259" key="15">
    <source>
        <dbReference type="Pfam" id="PF01717"/>
    </source>
</evidence>
<dbReference type="NCBIfam" id="NF003556">
    <property type="entry name" value="PRK05222.1"/>
    <property type="match status" value="1"/>
</dbReference>
<feature type="binding site" evidence="11 12">
    <location>
        <position position="604"/>
    </location>
    <ligand>
        <name>L-homocysteine</name>
        <dbReference type="ChEBI" id="CHEBI:58199"/>
    </ligand>
</feature>
<keyword evidence="10 11" id="KW-0486">Methionine biosynthesis</keyword>
<feature type="domain" description="Cobalamin-independent methionine synthase MetE C-terminal/archaeal" evidence="15">
    <location>
        <begin position="432"/>
        <end position="753"/>
    </location>
</feature>
<proteinExistence type="inferred from homology"/>
<dbReference type="SUPFAM" id="SSF51726">
    <property type="entry name" value="UROD/MetE-like"/>
    <property type="match status" value="2"/>
</dbReference>
<feature type="binding site" evidence="12">
    <location>
        <position position="121"/>
    </location>
    <ligand>
        <name>5-methyltetrahydropteroyltri-L-glutamate</name>
        <dbReference type="ChEBI" id="CHEBI:58207"/>
    </ligand>
</feature>
<evidence type="ECO:0000256" key="1">
    <source>
        <dbReference type="ARBA" id="ARBA00002777"/>
    </source>
</evidence>
<keyword evidence="9 11" id="KW-0862">Zinc</keyword>
<dbReference type="OrthoDB" id="244285at2"/>
<dbReference type="InterPro" id="IPR038071">
    <property type="entry name" value="UROD/MetE-like_sf"/>
</dbReference>
<comment type="similarity">
    <text evidence="3 11">Belongs to the vitamin-B12 independent methionine synthase family.</text>
</comment>
<dbReference type="EC" id="2.1.1.14" evidence="11"/>
<dbReference type="eggNOG" id="COG0620">
    <property type="taxonomic scope" value="Bacteria"/>
</dbReference>
<feature type="binding site" evidence="13">
    <location>
        <position position="731"/>
    </location>
    <ligand>
        <name>Zn(2+)</name>
        <dbReference type="ChEBI" id="CHEBI:29105"/>
        <label>1</label>
        <note>catalytic</note>
    </ligand>
</feature>
<feature type="active site" description="Proton donor" evidence="11 14">
    <location>
        <position position="699"/>
    </location>
</feature>
<gene>
    <name evidence="11" type="primary">metE</name>
    <name evidence="17" type="ordered locus">Thivi_1686</name>
</gene>
<dbReference type="InterPro" id="IPR013215">
    <property type="entry name" value="Cbl-indep_Met_Synth_N"/>
</dbReference>
<dbReference type="FunFam" id="3.20.20.210:FF:000003">
    <property type="entry name" value="5-methyltetrahydropteroyltriglutamate--homocysteine methyltransferase"/>
    <property type="match status" value="1"/>
</dbReference>
<dbReference type="RefSeq" id="WP_014778121.1">
    <property type="nucleotide sequence ID" value="NC_018012.1"/>
</dbReference>
<dbReference type="EMBL" id="CP003154">
    <property type="protein sequence ID" value="AFL73660.1"/>
    <property type="molecule type" value="Genomic_DNA"/>
</dbReference>
<feature type="binding site" evidence="13">
    <location>
        <position position="661"/>
    </location>
    <ligand>
        <name>Zn(2+)</name>
        <dbReference type="ChEBI" id="CHEBI:29105"/>
        <label>1</label>
        <note>catalytic</note>
    </ligand>
</feature>
<evidence type="ECO:0000256" key="5">
    <source>
        <dbReference type="ARBA" id="ARBA00022605"/>
    </source>
</evidence>
<reference evidence="17 18" key="1">
    <citation type="submission" date="2012-06" db="EMBL/GenBank/DDBJ databases">
        <title>Complete sequence of Thiocystis violascens DSM 198.</title>
        <authorList>
            <consortium name="US DOE Joint Genome Institute"/>
            <person name="Lucas S."/>
            <person name="Han J."/>
            <person name="Lapidus A."/>
            <person name="Cheng J.-F."/>
            <person name="Goodwin L."/>
            <person name="Pitluck S."/>
            <person name="Peters L."/>
            <person name="Ovchinnikova G."/>
            <person name="Teshima H."/>
            <person name="Detter J.C."/>
            <person name="Han C."/>
            <person name="Tapia R."/>
            <person name="Land M."/>
            <person name="Hauser L."/>
            <person name="Kyrpides N."/>
            <person name="Ivanova N."/>
            <person name="Pagani I."/>
            <person name="Vogl K."/>
            <person name="Liu Z."/>
            <person name="Frigaard N.-U."/>
            <person name="Bryant D."/>
            <person name="Woyke T."/>
        </authorList>
    </citation>
    <scope>NUCLEOTIDE SEQUENCE [LARGE SCALE GENOMIC DNA]</scope>
    <source>
        <strain evidence="18">ATCC 17096 / DSM 198 / 6111</strain>
    </source>
</reference>
<dbReference type="FunFam" id="3.20.20.210:FF:000002">
    <property type="entry name" value="5-methyltetrahydropteroyltriglutamate--homocysteine methyltransferase"/>
    <property type="match status" value="1"/>
</dbReference>
<keyword evidence="8 11" id="KW-0677">Repeat</keyword>
<evidence type="ECO:0000256" key="3">
    <source>
        <dbReference type="ARBA" id="ARBA00009553"/>
    </source>
</evidence>
<dbReference type="HOGENOM" id="CLU_013175_0_0_6"/>
<dbReference type="Pfam" id="PF01717">
    <property type="entry name" value="Meth_synt_2"/>
    <property type="match status" value="1"/>
</dbReference>
<evidence type="ECO:0000313" key="18">
    <source>
        <dbReference type="Proteomes" id="UP000006062"/>
    </source>
</evidence>
<evidence type="ECO:0000256" key="4">
    <source>
        <dbReference type="ARBA" id="ARBA00022603"/>
    </source>
</evidence>
<dbReference type="KEGG" id="tvi:Thivi_1686"/>
<keyword evidence="18" id="KW-1185">Reference proteome</keyword>
<evidence type="ECO:0000259" key="16">
    <source>
        <dbReference type="Pfam" id="PF08267"/>
    </source>
</evidence>
<dbReference type="CDD" id="cd03311">
    <property type="entry name" value="CIMS_C_terminal_like"/>
    <property type="match status" value="1"/>
</dbReference>
<keyword evidence="5 11" id="KW-0028">Amino-acid biosynthesis</keyword>
<dbReference type="Gene3D" id="3.20.20.210">
    <property type="match status" value="2"/>
</dbReference>
<dbReference type="STRING" id="765911.Thivi_1686"/>
<comment type="catalytic activity">
    <reaction evidence="11">
        <text>5-methyltetrahydropteroyltri-L-glutamate + L-homocysteine = tetrahydropteroyltri-L-glutamate + L-methionine</text>
        <dbReference type="Rhea" id="RHEA:21196"/>
        <dbReference type="ChEBI" id="CHEBI:57844"/>
        <dbReference type="ChEBI" id="CHEBI:58140"/>
        <dbReference type="ChEBI" id="CHEBI:58199"/>
        <dbReference type="ChEBI" id="CHEBI:58207"/>
        <dbReference type="EC" id="2.1.1.14"/>
    </reaction>
</comment>
<evidence type="ECO:0000256" key="8">
    <source>
        <dbReference type="ARBA" id="ARBA00022737"/>
    </source>
</evidence>
<organism evidence="17 18">
    <name type="scientific">Thiocystis violascens (strain ATCC 17096 / DSM 198 / 6111)</name>
    <name type="common">Chromatium violascens</name>
    <dbReference type="NCBI Taxonomy" id="765911"/>
    <lineage>
        <taxon>Bacteria</taxon>
        <taxon>Pseudomonadati</taxon>
        <taxon>Pseudomonadota</taxon>
        <taxon>Gammaproteobacteria</taxon>
        <taxon>Chromatiales</taxon>
        <taxon>Chromatiaceae</taxon>
        <taxon>Thiocystis</taxon>
    </lineage>
</organism>
<dbReference type="CDD" id="cd03312">
    <property type="entry name" value="CIMS_N_terminal_like"/>
    <property type="match status" value="1"/>
</dbReference>
<keyword evidence="6 11" id="KW-0808">Transferase</keyword>
<evidence type="ECO:0000256" key="7">
    <source>
        <dbReference type="ARBA" id="ARBA00022723"/>
    </source>
</evidence>
<feature type="binding site" evidence="13">
    <location>
        <position position="648"/>
    </location>
    <ligand>
        <name>Zn(2+)</name>
        <dbReference type="ChEBI" id="CHEBI:29105"/>
        <label>1</label>
        <note>catalytic</note>
    </ligand>
</feature>
<dbReference type="Proteomes" id="UP000006062">
    <property type="component" value="Chromosome"/>
</dbReference>
<feature type="binding site" evidence="13">
    <location>
        <position position="670"/>
    </location>
    <ligand>
        <name>Zn(2+)</name>
        <dbReference type="ChEBI" id="CHEBI:29105"/>
        <label>1</label>
        <note>catalytic</note>
    </ligand>
</feature>
<feature type="binding site" evidence="11">
    <location>
        <position position="670"/>
    </location>
    <ligand>
        <name>Zn(2+)</name>
        <dbReference type="ChEBI" id="CHEBI:29105"/>
        <note>catalytic</note>
    </ligand>
</feature>
<comment type="function">
    <text evidence="1 11">Catalyzes the transfer of a methyl group from 5-methyltetrahydrofolate to homocysteine resulting in methionine formation.</text>
</comment>
<dbReference type="GO" id="GO:0071265">
    <property type="term" value="P:L-methionine biosynthetic process"/>
    <property type="evidence" value="ECO:0007669"/>
    <property type="project" value="UniProtKB-ARBA"/>
</dbReference>
<protein>
    <recommendedName>
        <fullName evidence="11">5-methyltetrahydropteroyltriglutamate--homocysteine methyltransferase</fullName>
        <ecNumber evidence="11">2.1.1.14</ecNumber>
    </recommendedName>
    <alternativeName>
        <fullName evidence="11">Cobalamin-independent methionine synthase</fullName>
    </alternativeName>
    <alternativeName>
        <fullName evidence="11">Methionine synthase, vitamin-B12 independent isozyme</fullName>
    </alternativeName>
</protein>
<feature type="binding site" evidence="11 12">
    <location>
        <begin position="520"/>
        <end position="521"/>
    </location>
    <ligand>
        <name>5-methyltetrahydropteroyltri-L-glutamate</name>
        <dbReference type="ChEBI" id="CHEBI:58207"/>
    </ligand>
</feature>
<accession>I3Y9J2</accession>
<dbReference type="PIRSF" id="PIRSF000382">
    <property type="entry name" value="MeTrfase_B12_ind"/>
    <property type="match status" value="1"/>
</dbReference>
<evidence type="ECO:0000256" key="10">
    <source>
        <dbReference type="ARBA" id="ARBA00023167"/>
    </source>
</evidence>
<feature type="binding site" evidence="11">
    <location>
        <position position="610"/>
    </location>
    <ligand>
        <name>5-methyltetrahydropteroyltri-L-glutamate</name>
        <dbReference type="ChEBI" id="CHEBI:58207"/>
    </ligand>
</feature>
<dbReference type="UniPathway" id="UPA00051">
    <property type="reaction ID" value="UER00082"/>
</dbReference>
<dbReference type="InterPro" id="IPR002629">
    <property type="entry name" value="Met_Synth_C/arc"/>
</dbReference>
<feature type="binding site" evidence="11 12">
    <location>
        <position position="604"/>
    </location>
    <ligand>
        <name>L-methionine</name>
        <dbReference type="ChEBI" id="CHEBI:57844"/>
    </ligand>
</feature>
<evidence type="ECO:0000313" key="17">
    <source>
        <dbReference type="EMBL" id="AFL73660.1"/>
    </source>
</evidence>
<feature type="binding site" evidence="11">
    <location>
        <position position="731"/>
    </location>
    <ligand>
        <name>Zn(2+)</name>
        <dbReference type="ChEBI" id="CHEBI:29105"/>
        <note>catalytic</note>
    </ligand>
</feature>
<feature type="binding site" evidence="11 12">
    <location>
        <position position="566"/>
    </location>
    <ligand>
        <name>5-methyltetrahydropteroyltri-L-glutamate</name>
        <dbReference type="ChEBI" id="CHEBI:58207"/>
    </ligand>
</feature>
<comment type="cofactor">
    <cofactor evidence="13">
        <name>Zn(2+)</name>
        <dbReference type="ChEBI" id="CHEBI:29105"/>
    </cofactor>
    <text evidence="13">Binds 2 Zn(2+) ions per subunit.</text>
</comment>
<comment type="pathway">
    <text evidence="2 11">Amino-acid biosynthesis; L-methionine biosynthesis via de novo pathway; L-methionine from L-homocysteine (MetE route): step 1/1.</text>
</comment>
<evidence type="ECO:0000256" key="9">
    <source>
        <dbReference type="ARBA" id="ARBA00022833"/>
    </source>
</evidence>